<dbReference type="STRING" id="236234.A0A1J9RTG7"/>
<dbReference type="Proteomes" id="UP000183809">
    <property type="component" value="Unassembled WGS sequence"/>
</dbReference>
<accession>A0A1J9RTG7</accession>
<comment type="caution">
    <text evidence="2">The sequence shown here is derived from an EMBL/GenBank/DDBJ whole genome shotgun (WGS) entry which is preliminary data.</text>
</comment>
<dbReference type="RefSeq" id="XP_020127971.1">
    <property type="nucleotide sequence ID" value="XM_020276243.1"/>
</dbReference>
<dbReference type="OrthoDB" id="2279190at2759"/>
<dbReference type="GeneID" id="31016504"/>
<gene>
    <name evidence="2" type="ORF">BKCO1_450008</name>
</gene>
<proteinExistence type="predicted"/>
<evidence type="ECO:0000313" key="2">
    <source>
        <dbReference type="EMBL" id="OJD31711.1"/>
    </source>
</evidence>
<reference evidence="2 3" key="1">
    <citation type="submission" date="2016-10" db="EMBL/GenBank/DDBJ databases">
        <title>Proteomics and genomics reveal pathogen-plant mechanisms compatible with a hemibiotrophic lifestyle of Diplodia corticola.</title>
        <authorList>
            <person name="Fernandes I."/>
            <person name="De Jonge R."/>
            <person name="Van De Peer Y."/>
            <person name="Devreese B."/>
            <person name="Alves A."/>
            <person name="Esteves A.C."/>
        </authorList>
    </citation>
    <scope>NUCLEOTIDE SEQUENCE [LARGE SCALE GENOMIC DNA]</scope>
    <source>
        <strain evidence="2 3">CBS 112549</strain>
    </source>
</reference>
<sequence length="113" mass="11824">MVVHSATTTAPLSNTTGQAANSDTESDGQARGGRRALANTKDGNQQQQQQGSILPSLPSSSTLTQPAGQLLKGAHDKEGNQKEASFLIGIKLDIEAEVHLTARVRGDISIGLY</sequence>
<keyword evidence="3" id="KW-1185">Reference proteome</keyword>
<protein>
    <submittedName>
        <fullName evidence="2">Uncharacterized protein</fullName>
    </submittedName>
</protein>
<feature type="region of interest" description="Disordered" evidence="1">
    <location>
        <begin position="1"/>
        <end position="79"/>
    </location>
</feature>
<evidence type="ECO:0000256" key="1">
    <source>
        <dbReference type="SAM" id="MobiDB-lite"/>
    </source>
</evidence>
<dbReference type="AlphaFoldDB" id="A0A1J9RTG7"/>
<feature type="compositionally biased region" description="Polar residues" evidence="1">
    <location>
        <begin position="1"/>
        <end position="23"/>
    </location>
</feature>
<feature type="compositionally biased region" description="Low complexity" evidence="1">
    <location>
        <begin position="45"/>
        <end position="66"/>
    </location>
</feature>
<evidence type="ECO:0000313" key="3">
    <source>
        <dbReference type="Proteomes" id="UP000183809"/>
    </source>
</evidence>
<name>A0A1J9RTG7_9PEZI</name>
<dbReference type="EMBL" id="MNUE01000045">
    <property type="protein sequence ID" value="OJD31711.1"/>
    <property type="molecule type" value="Genomic_DNA"/>
</dbReference>
<organism evidence="2 3">
    <name type="scientific">Diplodia corticola</name>
    <dbReference type="NCBI Taxonomy" id="236234"/>
    <lineage>
        <taxon>Eukaryota</taxon>
        <taxon>Fungi</taxon>
        <taxon>Dikarya</taxon>
        <taxon>Ascomycota</taxon>
        <taxon>Pezizomycotina</taxon>
        <taxon>Dothideomycetes</taxon>
        <taxon>Dothideomycetes incertae sedis</taxon>
        <taxon>Botryosphaeriales</taxon>
        <taxon>Botryosphaeriaceae</taxon>
        <taxon>Diplodia</taxon>
    </lineage>
</organism>